<evidence type="ECO:0000313" key="7">
    <source>
        <dbReference type="EMBL" id="MBC6489924.1"/>
    </source>
</evidence>
<dbReference type="EMBL" id="MBUA01000001">
    <property type="protein sequence ID" value="MBC6489924.1"/>
    <property type="molecule type" value="Genomic_DNA"/>
</dbReference>
<gene>
    <name evidence="7" type="ORF">BC349_03020</name>
</gene>
<evidence type="ECO:0000313" key="8">
    <source>
        <dbReference type="Proteomes" id="UP000765802"/>
    </source>
</evidence>
<keyword evidence="8" id="KW-1185">Reference proteome</keyword>
<evidence type="ECO:0000256" key="2">
    <source>
        <dbReference type="ARBA" id="ARBA00022670"/>
    </source>
</evidence>
<keyword evidence="2" id="KW-0645">Protease</keyword>
<accession>A0ABR7M5W4</accession>
<dbReference type="PROSITE" id="PS51935">
    <property type="entry name" value="NLPC_P60"/>
    <property type="match status" value="1"/>
</dbReference>
<dbReference type="Pfam" id="PF00877">
    <property type="entry name" value="NLPC_P60"/>
    <property type="match status" value="1"/>
</dbReference>
<sequence length="156" mass="17510">MSGPGEYYSNGVLVNIENSTDLHFKYAVLLDRPVESLTNLGMLQFIEDWYGTRYRYGGNDKRGVDCSGFTCAMSSTVFGKTLPRTSREQYDRAQKIPAEYLQEGDLVFFNTTGGVSHVGIYLSNNKFVHASTSSGVVISDLNEDYYRRRFIGAGRL</sequence>
<keyword evidence="5" id="KW-0788">Thiol protease</keyword>
<name>A0ABR7M5W4_9BACT</name>
<evidence type="ECO:0000256" key="5">
    <source>
        <dbReference type="ARBA" id="ARBA00022807"/>
    </source>
</evidence>
<comment type="caution">
    <text evidence="7">The sequence shown here is derived from an EMBL/GenBank/DDBJ whole genome shotgun (WGS) entry which is preliminary data.</text>
</comment>
<proteinExistence type="inferred from homology"/>
<dbReference type="SUPFAM" id="SSF54001">
    <property type="entry name" value="Cysteine proteinases"/>
    <property type="match status" value="1"/>
</dbReference>
<keyword evidence="3" id="KW-0732">Signal</keyword>
<protein>
    <recommendedName>
        <fullName evidence="6">NlpC/P60 domain-containing protein</fullName>
    </recommendedName>
</protein>
<dbReference type="PANTHER" id="PTHR47360">
    <property type="entry name" value="MUREIN DD-ENDOPEPTIDASE MEPS/MUREIN LD-CARBOXYPEPTIDASE"/>
    <property type="match status" value="1"/>
</dbReference>
<feature type="domain" description="NlpC/P60" evidence="6">
    <location>
        <begin position="36"/>
        <end position="156"/>
    </location>
</feature>
<dbReference type="Gene3D" id="3.90.1720.10">
    <property type="entry name" value="endopeptidase domain like (from Nostoc punctiforme)"/>
    <property type="match status" value="1"/>
</dbReference>
<keyword evidence="4" id="KW-0378">Hydrolase</keyword>
<comment type="similarity">
    <text evidence="1">Belongs to the peptidase C40 family.</text>
</comment>
<evidence type="ECO:0000256" key="3">
    <source>
        <dbReference type="ARBA" id="ARBA00022729"/>
    </source>
</evidence>
<dbReference type="PANTHER" id="PTHR47360:SF1">
    <property type="entry name" value="ENDOPEPTIDASE NLPC-RELATED"/>
    <property type="match status" value="1"/>
</dbReference>
<dbReference type="InterPro" id="IPR000064">
    <property type="entry name" value="NLP_P60_dom"/>
</dbReference>
<dbReference type="InterPro" id="IPR038765">
    <property type="entry name" value="Papain-like_cys_pep_sf"/>
</dbReference>
<evidence type="ECO:0000256" key="4">
    <source>
        <dbReference type="ARBA" id="ARBA00022801"/>
    </source>
</evidence>
<evidence type="ECO:0000259" key="6">
    <source>
        <dbReference type="PROSITE" id="PS51935"/>
    </source>
</evidence>
<reference evidence="7 8" key="1">
    <citation type="submission" date="2016-07" db="EMBL/GenBank/DDBJ databases">
        <title>Genome analysis of Flavihumibacter stibioxidans YS-17.</title>
        <authorList>
            <person name="Shi K."/>
            <person name="Han Y."/>
            <person name="Wang G."/>
        </authorList>
    </citation>
    <scope>NUCLEOTIDE SEQUENCE [LARGE SCALE GENOMIC DNA]</scope>
    <source>
        <strain evidence="7 8">YS-17</strain>
    </source>
</reference>
<dbReference type="InterPro" id="IPR052062">
    <property type="entry name" value="Murein_DD/LD_carboxypeptidase"/>
</dbReference>
<evidence type="ECO:0000256" key="1">
    <source>
        <dbReference type="ARBA" id="ARBA00007074"/>
    </source>
</evidence>
<dbReference type="Proteomes" id="UP000765802">
    <property type="component" value="Unassembled WGS sequence"/>
</dbReference>
<organism evidence="7 8">
    <name type="scientific">Flavihumibacter stibioxidans</name>
    <dbReference type="NCBI Taxonomy" id="1834163"/>
    <lineage>
        <taxon>Bacteria</taxon>
        <taxon>Pseudomonadati</taxon>
        <taxon>Bacteroidota</taxon>
        <taxon>Chitinophagia</taxon>
        <taxon>Chitinophagales</taxon>
        <taxon>Chitinophagaceae</taxon>
        <taxon>Flavihumibacter</taxon>
    </lineage>
</organism>